<evidence type="ECO:0000259" key="4">
    <source>
        <dbReference type="PROSITE" id="PS51006"/>
    </source>
</evidence>
<dbReference type="EMBL" id="NEDP02003606">
    <property type="protein sequence ID" value="OWF48293.1"/>
    <property type="molecule type" value="Genomic_DNA"/>
</dbReference>
<evidence type="ECO:0000256" key="1">
    <source>
        <dbReference type="ARBA" id="ARBA00007867"/>
    </source>
</evidence>
<sequence length="342" mass="38610">MNVVICDIDSRPTTNGGEIEIEHRRAIKLDRNDIAGDLNTDNALWRREVALTPVYNNKEDVLNKLKGVPEMCLSGPVIDVITRNYGKIQGHMTMAMSEDGSHVTVRMYPTGLVTVDVQRLMEGDSTPNTAEIAVVKNLEVKLRKYFGTQCKFSRSILGQICRGEVCPYFSSGEDLLFEYGPLKLVCEKESKWQNIKIYHSEKFGHMLCLDDDLMLGESDLIYTQTLLGVGRNDFRDKTVLILGGGDGGLLYELLKMEPRHVLMVEIDEEVIKACSTYMEVVCHDVLEKYEGPNHKIHIGDCMDVLKESMASGRKFDYVINDLTEFLVGTENCKLPFIHVDMS</sequence>
<keyword evidence="3" id="KW-0620">Polyamine biosynthesis</keyword>
<evidence type="ECO:0000313" key="5">
    <source>
        <dbReference type="EMBL" id="OWF48293.1"/>
    </source>
</evidence>
<dbReference type="InterPro" id="IPR029063">
    <property type="entry name" value="SAM-dependent_MTases_sf"/>
</dbReference>
<evidence type="ECO:0000256" key="3">
    <source>
        <dbReference type="PROSITE-ProRule" id="PRU00354"/>
    </source>
</evidence>
<dbReference type="SUPFAM" id="SSF53335">
    <property type="entry name" value="S-adenosyl-L-methionine-dependent methyltransferases"/>
    <property type="match status" value="1"/>
</dbReference>
<dbReference type="AlphaFoldDB" id="A0A210QHP9"/>
<dbReference type="Pfam" id="PF01564">
    <property type="entry name" value="Spermine_synth"/>
    <property type="match status" value="1"/>
</dbReference>
<dbReference type="PANTHER" id="PTHR46315">
    <property type="entry name" value="SPERMINE SYNTHASE"/>
    <property type="match status" value="1"/>
</dbReference>
<dbReference type="Gene3D" id="3.40.50.150">
    <property type="entry name" value="Vaccinia Virus protein VP39"/>
    <property type="match status" value="1"/>
</dbReference>
<dbReference type="InterPro" id="IPR030373">
    <property type="entry name" value="PABS_CS"/>
</dbReference>
<dbReference type="PROSITE" id="PS01330">
    <property type="entry name" value="PABS_1"/>
    <property type="match status" value="1"/>
</dbReference>
<feature type="active site" description="Proton acceptor" evidence="3">
    <location>
        <position position="321"/>
    </location>
</feature>
<dbReference type="Proteomes" id="UP000242188">
    <property type="component" value="Unassembled WGS sequence"/>
</dbReference>
<proteinExistence type="inferred from homology"/>
<comment type="similarity">
    <text evidence="1">Belongs to the spermidine/spermine synthase family.</text>
</comment>
<dbReference type="PANTHER" id="PTHR46315:SF1">
    <property type="entry name" value="SPERMINE SYNTHASE"/>
    <property type="match status" value="1"/>
</dbReference>
<dbReference type="InterPro" id="IPR037163">
    <property type="entry name" value="Spermidine_synt_N_sf"/>
</dbReference>
<keyword evidence="6" id="KW-1185">Reference proteome</keyword>
<dbReference type="Gene3D" id="2.30.140.10">
    <property type="entry name" value="Spermidine synthase, tetramerisation domain"/>
    <property type="match status" value="1"/>
</dbReference>
<dbReference type="GO" id="GO:0006597">
    <property type="term" value="P:spermine biosynthetic process"/>
    <property type="evidence" value="ECO:0007669"/>
    <property type="project" value="InterPro"/>
</dbReference>
<reference evidence="5 6" key="1">
    <citation type="journal article" date="2017" name="Nat. Ecol. Evol.">
        <title>Scallop genome provides insights into evolution of bilaterian karyotype and development.</title>
        <authorList>
            <person name="Wang S."/>
            <person name="Zhang J."/>
            <person name="Jiao W."/>
            <person name="Li J."/>
            <person name="Xun X."/>
            <person name="Sun Y."/>
            <person name="Guo X."/>
            <person name="Huan P."/>
            <person name="Dong B."/>
            <person name="Zhang L."/>
            <person name="Hu X."/>
            <person name="Sun X."/>
            <person name="Wang J."/>
            <person name="Zhao C."/>
            <person name="Wang Y."/>
            <person name="Wang D."/>
            <person name="Huang X."/>
            <person name="Wang R."/>
            <person name="Lv J."/>
            <person name="Li Y."/>
            <person name="Zhang Z."/>
            <person name="Liu B."/>
            <person name="Lu W."/>
            <person name="Hui Y."/>
            <person name="Liang J."/>
            <person name="Zhou Z."/>
            <person name="Hou R."/>
            <person name="Li X."/>
            <person name="Liu Y."/>
            <person name="Li H."/>
            <person name="Ning X."/>
            <person name="Lin Y."/>
            <person name="Zhao L."/>
            <person name="Xing Q."/>
            <person name="Dou J."/>
            <person name="Li Y."/>
            <person name="Mao J."/>
            <person name="Guo H."/>
            <person name="Dou H."/>
            <person name="Li T."/>
            <person name="Mu C."/>
            <person name="Jiang W."/>
            <person name="Fu Q."/>
            <person name="Fu X."/>
            <person name="Miao Y."/>
            <person name="Liu J."/>
            <person name="Yu Q."/>
            <person name="Li R."/>
            <person name="Liao H."/>
            <person name="Li X."/>
            <person name="Kong Y."/>
            <person name="Jiang Z."/>
            <person name="Chourrout D."/>
            <person name="Li R."/>
            <person name="Bao Z."/>
        </authorList>
    </citation>
    <scope>NUCLEOTIDE SEQUENCE [LARGE SCALE GENOMIC DNA]</scope>
    <source>
        <strain evidence="5 6">PY_sf001</strain>
    </source>
</reference>
<dbReference type="InterPro" id="IPR035246">
    <property type="entry name" value="Spermidine_synt_N"/>
</dbReference>
<protein>
    <submittedName>
        <fullName evidence="5">Spermine synthase</fullName>
    </submittedName>
</protein>
<evidence type="ECO:0000313" key="6">
    <source>
        <dbReference type="Proteomes" id="UP000242188"/>
    </source>
</evidence>
<dbReference type="InterPro" id="IPR015576">
    <property type="entry name" value="Spermine_synthase_animal"/>
</dbReference>
<dbReference type="PROSITE" id="PS51006">
    <property type="entry name" value="PABS_2"/>
    <property type="match status" value="1"/>
</dbReference>
<name>A0A210QHP9_MIZYE</name>
<organism evidence="5 6">
    <name type="scientific">Mizuhopecten yessoensis</name>
    <name type="common">Japanese scallop</name>
    <name type="synonym">Patinopecten yessoensis</name>
    <dbReference type="NCBI Taxonomy" id="6573"/>
    <lineage>
        <taxon>Eukaryota</taxon>
        <taxon>Metazoa</taxon>
        <taxon>Spiralia</taxon>
        <taxon>Lophotrochozoa</taxon>
        <taxon>Mollusca</taxon>
        <taxon>Bivalvia</taxon>
        <taxon>Autobranchia</taxon>
        <taxon>Pteriomorphia</taxon>
        <taxon>Pectinida</taxon>
        <taxon>Pectinoidea</taxon>
        <taxon>Pectinidae</taxon>
        <taxon>Mizuhopecten</taxon>
    </lineage>
</organism>
<dbReference type="InterPro" id="IPR030374">
    <property type="entry name" value="PABS"/>
</dbReference>
<evidence type="ECO:0000256" key="2">
    <source>
        <dbReference type="ARBA" id="ARBA00022679"/>
    </source>
</evidence>
<comment type="caution">
    <text evidence="5">The sequence shown here is derived from an EMBL/GenBank/DDBJ whole genome shotgun (WGS) entry which is preliminary data.</text>
</comment>
<accession>A0A210QHP9</accession>
<dbReference type="OrthoDB" id="5953636at2759"/>
<keyword evidence="2 3" id="KW-0808">Transferase</keyword>
<dbReference type="GO" id="GO:0016768">
    <property type="term" value="F:spermine synthase activity"/>
    <property type="evidence" value="ECO:0007669"/>
    <property type="project" value="InterPro"/>
</dbReference>
<dbReference type="Pfam" id="PF17284">
    <property type="entry name" value="Spermine_synt_N"/>
    <property type="match status" value="1"/>
</dbReference>
<dbReference type="STRING" id="6573.A0A210QHP9"/>
<feature type="domain" description="PABS" evidence="4">
    <location>
        <begin position="166"/>
        <end position="342"/>
    </location>
</feature>
<gene>
    <name evidence="5" type="ORF">KP79_PYT23019</name>
</gene>